<comment type="caution">
    <text evidence="1">The sequence shown here is derived from an EMBL/GenBank/DDBJ whole genome shotgun (WGS) entry which is preliminary data.</text>
</comment>
<proteinExistence type="predicted"/>
<accession>A0A0W0F4Q5</accession>
<reference evidence="1 2" key="1">
    <citation type="submission" date="2015-12" db="EMBL/GenBank/DDBJ databases">
        <title>Draft genome sequence of Moniliophthora roreri, the causal agent of frosty pod rot of cacao.</title>
        <authorList>
            <person name="Aime M.C."/>
            <person name="Diaz-Valderrama J.R."/>
            <person name="Kijpornyongpan T."/>
            <person name="Phillips-Mora W."/>
        </authorList>
    </citation>
    <scope>NUCLEOTIDE SEQUENCE [LARGE SCALE GENOMIC DNA]</scope>
    <source>
        <strain evidence="1 2">MCA 2952</strain>
    </source>
</reference>
<name>A0A0W0F4Q5_MONRR</name>
<evidence type="ECO:0000313" key="2">
    <source>
        <dbReference type="Proteomes" id="UP000054988"/>
    </source>
</evidence>
<dbReference type="EMBL" id="LATX01002339">
    <property type="protein sequence ID" value="KTB31281.1"/>
    <property type="molecule type" value="Genomic_DNA"/>
</dbReference>
<dbReference type="AlphaFoldDB" id="A0A0W0F4Q5"/>
<dbReference type="Proteomes" id="UP000054988">
    <property type="component" value="Unassembled WGS sequence"/>
</dbReference>
<organism evidence="1 2">
    <name type="scientific">Moniliophthora roreri</name>
    <name type="common">Frosty pod rot fungus</name>
    <name type="synonym">Monilia roreri</name>
    <dbReference type="NCBI Taxonomy" id="221103"/>
    <lineage>
        <taxon>Eukaryota</taxon>
        <taxon>Fungi</taxon>
        <taxon>Dikarya</taxon>
        <taxon>Basidiomycota</taxon>
        <taxon>Agaricomycotina</taxon>
        <taxon>Agaricomycetes</taxon>
        <taxon>Agaricomycetidae</taxon>
        <taxon>Agaricales</taxon>
        <taxon>Marasmiineae</taxon>
        <taxon>Marasmiaceae</taxon>
        <taxon>Moniliophthora</taxon>
    </lineage>
</organism>
<protein>
    <submittedName>
        <fullName evidence="1">Uncharacterized protein</fullName>
    </submittedName>
</protein>
<gene>
    <name evidence="1" type="ORF">WG66_16123</name>
</gene>
<sequence length="87" mass="9700">MSAHSPNTFLLGPQKLTGALLYMLPLRPFQISSFEGFVRAAGLSVSVMNLLLSTWVMMLTLAASGKEYPVDHMDCRGILDRSRRWSL</sequence>
<evidence type="ECO:0000313" key="1">
    <source>
        <dbReference type="EMBL" id="KTB31281.1"/>
    </source>
</evidence>